<proteinExistence type="predicted"/>
<keyword evidence="1" id="KW-0614">Plasmid</keyword>
<protein>
    <submittedName>
        <fullName evidence="1">Putative DNA-binding protein</fullName>
    </submittedName>
</protein>
<dbReference type="PATRIC" id="fig|80852.17.peg.4150"/>
<dbReference type="GO" id="GO:0003677">
    <property type="term" value="F:DNA binding"/>
    <property type="evidence" value="ECO:0007669"/>
    <property type="project" value="UniProtKB-KW"/>
</dbReference>
<evidence type="ECO:0000313" key="1">
    <source>
        <dbReference type="EMBL" id="CED58032.1"/>
    </source>
</evidence>
<reference evidence="2" key="1">
    <citation type="submission" date="2014-09" db="EMBL/GenBank/DDBJ databases">
        <authorList>
            <person name="Hjerde E."/>
        </authorList>
    </citation>
    <scope>NUCLEOTIDE SEQUENCE [LARGE SCALE GENOMIC DNA]</scope>
    <source>
        <strain evidence="2">06/09/139</strain>
        <plasmid evidence="2">pAWOD72</plasmid>
    </source>
</reference>
<name>A0A090IBW5_9GAMM</name>
<organism evidence="1 2">
    <name type="scientific">Aliivibrio wodanis</name>
    <dbReference type="NCBI Taxonomy" id="80852"/>
    <lineage>
        <taxon>Bacteria</taxon>
        <taxon>Pseudomonadati</taxon>
        <taxon>Pseudomonadota</taxon>
        <taxon>Gammaproteobacteria</taxon>
        <taxon>Vibrionales</taxon>
        <taxon>Vibrionaceae</taxon>
        <taxon>Aliivibrio</taxon>
    </lineage>
</organism>
<keyword evidence="2" id="KW-1185">Reference proteome</keyword>
<dbReference type="GeneID" id="28543681"/>
<dbReference type="EMBL" id="LN554850">
    <property type="protein sequence ID" value="CED58032.1"/>
    <property type="molecule type" value="Genomic_DNA"/>
</dbReference>
<dbReference type="Proteomes" id="UP000032427">
    <property type="component" value="Plasmid pAWOD72"/>
</dbReference>
<evidence type="ECO:0000313" key="2">
    <source>
        <dbReference type="Proteomes" id="UP000032427"/>
    </source>
</evidence>
<dbReference type="AlphaFoldDB" id="A0A090IBW5"/>
<keyword evidence="1" id="KW-0238">DNA-binding</keyword>
<sequence length="143" mass="16075">MAIDPTTNKPIVINEQYAQEAKTTLTRSEAAEARRTLEGMQKSYLDLRPIATNRMMEAAKKQDLTSMVAITADLESLEKMKGNIETITNMVNSAVIDTDKRTTSVERKEIRGFYNSGKYDQNDLAHQYDLSQPGISKILKSDN</sequence>
<geneLocation type="plasmid" evidence="1 2">
    <name>pAWOD72</name>
</geneLocation>
<gene>
    <name evidence="1" type="ORF">AWOD_p72_02</name>
</gene>
<dbReference type="KEGG" id="awd:AWOD_p72_02"/>
<accession>A0A090IBW5</accession>
<dbReference type="HOGENOM" id="CLU_1801992_0_0_6"/>